<comment type="subcellular location">
    <subcellularLocation>
        <location evidence="1">Nucleus</location>
        <location evidence="1">Nucleoplasm</location>
    </subcellularLocation>
</comment>
<reference evidence="8" key="2">
    <citation type="journal article" date="2024" name="Plant">
        <title>Genomic evolution and insights into agronomic trait innovations of Sesamum species.</title>
        <authorList>
            <person name="Miao H."/>
            <person name="Wang L."/>
            <person name="Qu L."/>
            <person name="Liu H."/>
            <person name="Sun Y."/>
            <person name="Le M."/>
            <person name="Wang Q."/>
            <person name="Wei S."/>
            <person name="Zheng Y."/>
            <person name="Lin W."/>
            <person name="Duan Y."/>
            <person name="Cao H."/>
            <person name="Xiong S."/>
            <person name="Wang X."/>
            <person name="Wei L."/>
            <person name="Li C."/>
            <person name="Ma Q."/>
            <person name="Ju M."/>
            <person name="Zhao R."/>
            <person name="Li G."/>
            <person name="Mu C."/>
            <person name="Tian Q."/>
            <person name="Mei H."/>
            <person name="Zhang T."/>
            <person name="Gao T."/>
            <person name="Zhang H."/>
        </authorList>
    </citation>
    <scope>NUCLEOTIDE SEQUENCE</scope>
    <source>
        <strain evidence="8">G01</strain>
    </source>
</reference>
<evidence type="ECO:0000256" key="6">
    <source>
        <dbReference type="SAM" id="MobiDB-lite"/>
    </source>
</evidence>
<dbReference type="PIRSF" id="PIRSF017811">
    <property type="entry name" value="CDK_inhib_pln"/>
    <property type="match status" value="1"/>
</dbReference>
<comment type="caution">
    <text evidence="8">The sequence shown here is derived from an EMBL/GenBank/DDBJ whole genome shotgun (WGS) entry which is preliminary data.</text>
</comment>
<evidence type="ECO:0000313" key="8">
    <source>
        <dbReference type="EMBL" id="KAL0365418.1"/>
    </source>
</evidence>
<evidence type="ECO:0000256" key="4">
    <source>
        <dbReference type="ARBA" id="ARBA00023306"/>
    </source>
</evidence>
<sequence length="194" mass="21908">MGDCMKRCDKSVTMKSTMEDDMQLISSKKRKVYSELENECRGNVELEENSVSPAASRTSGCCKHDESSDVVKRSSISSDLENVDDLLSEGFETDIAAFTDDVFSREATPTSELYGDSEQVLMYPKATSKKKSSPPPRRKIPASLAETMPSAAELEEFFAAAEKYEHKRFTEKYNYDIVKDVPLEGKYQWVRLQP</sequence>
<dbReference type="Gene3D" id="4.10.365.10">
    <property type="entry name" value="p27"/>
    <property type="match status" value="1"/>
</dbReference>
<dbReference type="InterPro" id="IPR044898">
    <property type="entry name" value="CDI_dom_sf"/>
</dbReference>
<feature type="domain" description="Cyclin-dependent kinase inhibitor" evidence="7">
    <location>
        <begin position="148"/>
        <end position="192"/>
    </location>
</feature>
<keyword evidence="4" id="KW-0131">Cell cycle</keyword>
<reference evidence="8" key="1">
    <citation type="submission" date="2020-06" db="EMBL/GenBank/DDBJ databases">
        <authorList>
            <person name="Li T."/>
            <person name="Hu X."/>
            <person name="Zhang T."/>
            <person name="Song X."/>
            <person name="Zhang H."/>
            <person name="Dai N."/>
            <person name="Sheng W."/>
            <person name="Hou X."/>
            <person name="Wei L."/>
        </authorList>
    </citation>
    <scope>NUCLEOTIDE SEQUENCE</scope>
    <source>
        <strain evidence="8">G01</strain>
        <tissue evidence="8">Leaf</tissue>
    </source>
</reference>
<feature type="compositionally biased region" description="Basic residues" evidence="6">
    <location>
        <begin position="127"/>
        <end position="140"/>
    </location>
</feature>
<dbReference type="GO" id="GO:0004861">
    <property type="term" value="F:cyclin-dependent protein serine/threonine kinase inhibitor activity"/>
    <property type="evidence" value="ECO:0007669"/>
    <property type="project" value="UniProtKB-UniRule"/>
</dbReference>
<dbReference type="InterPro" id="IPR044275">
    <property type="entry name" value="KRP"/>
</dbReference>
<protein>
    <recommendedName>
        <fullName evidence="5">Cyclin-dependent kinase inhibitor</fullName>
    </recommendedName>
</protein>
<dbReference type="EMBL" id="JACGWK010000003">
    <property type="protein sequence ID" value="KAL0365418.1"/>
    <property type="molecule type" value="Genomic_DNA"/>
</dbReference>
<keyword evidence="3 5" id="KW-0649">Protein kinase inhibitor</keyword>
<evidence type="ECO:0000259" key="7">
    <source>
        <dbReference type="Pfam" id="PF02234"/>
    </source>
</evidence>
<comment type="similarity">
    <text evidence="2 5">Belongs to the CDI family. ICK/KRP subfamily.</text>
</comment>
<dbReference type="PANTHER" id="PTHR46776">
    <property type="entry name" value="CYCLIN-DEPENDENT KINASE INHIBITOR 4-RELATED"/>
    <property type="match status" value="1"/>
</dbReference>
<evidence type="ECO:0000256" key="2">
    <source>
        <dbReference type="ARBA" id="ARBA00010274"/>
    </source>
</evidence>
<evidence type="ECO:0000256" key="5">
    <source>
        <dbReference type="PIRNR" id="PIRNR017811"/>
    </source>
</evidence>
<evidence type="ECO:0000256" key="1">
    <source>
        <dbReference type="ARBA" id="ARBA00004642"/>
    </source>
</evidence>
<proteinExistence type="inferred from homology"/>
<gene>
    <name evidence="8" type="ORF">Sangu_0639400</name>
</gene>
<dbReference type="InterPro" id="IPR003175">
    <property type="entry name" value="CDI_dom"/>
</dbReference>
<name>A0AAW2QC92_9LAMI</name>
<dbReference type="GO" id="GO:0051726">
    <property type="term" value="P:regulation of cell cycle"/>
    <property type="evidence" value="ECO:0007669"/>
    <property type="project" value="InterPro"/>
</dbReference>
<dbReference type="Pfam" id="PF02234">
    <property type="entry name" value="CDI"/>
    <property type="match status" value="1"/>
</dbReference>
<evidence type="ECO:0000256" key="3">
    <source>
        <dbReference type="ARBA" id="ARBA00023013"/>
    </source>
</evidence>
<accession>A0AAW2QC92</accession>
<dbReference type="AlphaFoldDB" id="A0AAW2QC92"/>
<organism evidence="8">
    <name type="scientific">Sesamum angustifolium</name>
    <dbReference type="NCBI Taxonomy" id="2727405"/>
    <lineage>
        <taxon>Eukaryota</taxon>
        <taxon>Viridiplantae</taxon>
        <taxon>Streptophyta</taxon>
        <taxon>Embryophyta</taxon>
        <taxon>Tracheophyta</taxon>
        <taxon>Spermatophyta</taxon>
        <taxon>Magnoliopsida</taxon>
        <taxon>eudicotyledons</taxon>
        <taxon>Gunneridae</taxon>
        <taxon>Pentapetalae</taxon>
        <taxon>asterids</taxon>
        <taxon>lamiids</taxon>
        <taxon>Lamiales</taxon>
        <taxon>Pedaliaceae</taxon>
        <taxon>Sesamum</taxon>
    </lineage>
</organism>
<dbReference type="GO" id="GO:0005654">
    <property type="term" value="C:nucleoplasm"/>
    <property type="evidence" value="ECO:0007669"/>
    <property type="project" value="UniProtKB-SubCell"/>
</dbReference>
<feature type="region of interest" description="Disordered" evidence="6">
    <location>
        <begin position="124"/>
        <end position="143"/>
    </location>
</feature>